<dbReference type="RefSeq" id="WP_133575713.1">
    <property type="nucleotide sequence ID" value="NZ_SNYC01000004.1"/>
</dbReference>
<comment type="caution">
    <text evidence="2">The sequence shown here is derived from an EMBL/GenBank/DDBJ whole genome shotgun (WGS) entry which is preliminary data.</text>
</comment>
<evidence type="ECO:0000256" key="1">
    <source>
        <dbReference type="SAM" id="SignalP"/>
    </source>
</evidence>
<gene>
    <name evidence="2" type="ORF">ATK78_1800</name>
</gene>
<organism evidence="2 3">
    <name type="scientific">Pedobacter metabolipauper</name>
    <dbReference type="NCBI Taxonomy" id="425513"/>
    <lineage>
        <taxon>Bacteria</taxon>
        <taxon>Pseudomonadati</taxon>
        <taxon>Bacteroidota</taxon>
        <taxon>Sphingobacteriia</taxon>
        <taxon>Sphingobacteriales</taxon>
        <taxon>Sphingobacteriaceae</taxon>
        <taxon>Pedobacter</taxon>
    </lineage>
</organism>
<dbReference type="Proteomes" id="UP000295620">
    <property type="component" value="Unassembled WGS sequence"/>
</dbReference>
<feature type="chain" id="PRO_5020605619" description="Adhesin" evidence="1">
    <location>
        <begin position="21"/>
        <end position="433"/>
    </location>
</feature>
<accession>A0A4R6SY87</accession>
<keyword evidence="1" id="KW-0732">Signal</keyword>
<proteinExistence type="predicted"/>
<dbReference type="OrthoDB" id="1117657at2"/>
<protein>
    <recommendedName>
        <fullName evidence="4">Adhesin</fullName>
    </recommendedName>
</protein>
<name>A0A4R6SY87_9SPHI</name>
<evidence type="ECO:0000313" key="2">
    <source>
        <dbReference type="EMBL" id="TDQ09644.1"/>
    </source>
</evidence>
<evidence type="ECO:0000313" key="3">
    <source>
        <dbReference type="Proteomes" id="UP000295620"/>
    </source>
</evidence>
<dbReference type="AlphaFoldDB" id="A0A4R6SY87"/>
<evidence type="ECO:0008006" key="4">
    <source>
        <dbReference type="Google" id="ProtNLM"/>
    </source>
</evidence>
<sequence length="433" mass="47253">MKKLTVGMAGLVFIVNLAYAQTPGPVQEPRETRVRVENRVSVVVNDTDVRVKSTIQDDGPMRNKSVSKSFSAGNSDKLVLSNSFGSIQIKVWDKREIKVDIDIKAYANSDSEAQELIDAVSIESGKTGDEIAFRTKLDRENKNWGNGTRNGKKWRREVKINYVVYMPASNSLTLSQIYGSGVTIGDFSGPLYAKVQFADFTAQNLKNSNNYISVQYGKTNIQSVNVAKIRQQYGSGLVIGTVNTLDLDAQYSSVNVTTVNGNALIKQQYGGGLALGSVDNLDLNIQYASAKINTIKGNAKVDQQYNSITIGSVGKLDLSTQYTTVNVGVLRGDGKFNMEYNKLIIGEITKGCKVLNIDGEYVGISTGFSEGYDADFDVQTNYASFKYGSGVAARQINNDDKEYSSKKYYIGKIGSGSSATVKIKSEYGSVTFK</sequence>
<reference evidence="2 3" key="1">
    <citation type="submission" date="2019-03" db="EMBL/GenBank/DDBJ databases">
        <title>Genomic Encyclopedia of Archaeal and Bacterial Type Strains, Phase II (KMG-II): from individual species to whole genera.</title>
        <authorList>
            <person name="Goeker M."/>
        </authorList>
    </citation>
    <scope>NUCLEOTIDE SEQUENCE [LARGE SCALE GENOMIC DNA]</scope>
    <source>
        <strain evidence="2 3">DSM 19035</strain>
    </source>
</reference>
<dbReference type="EMBL" id="SNYC01000004">
    <property type="protein sequence ID" value="TDQ09644.1"/>
    <property type="molecule type" value="Genomic_DNA"/>
</dbReference>
<keyword evidence="3" id="KW-1185">Reference proteome</keyword>
<feature type="signal peptide" evidence="1">
    <location>
        <begin position="1"/>
        <end position="20"/>
    </location>
</feature>